<gene>
    <name evidence="2" type="ORF">COX94_01390</name>
</gene>
<evidence type="ECO:0000313" key="2">
    <source>
        <dbReference type="EMBL" id="PIZ85952.1"/>
    </source>
</evidence>
<protein>
    <recommendedName>
        <fullName evidence="4">ECF transporter S component</fullName>
    </recommendedName>
</protein>
<keyword evidence="1" id="KW-1133">Transmembrane helix</keyword>
<accession>A0A2J0ME26</accession>
<feature type="transmembrane region" description="Helical" evidence="1">
    <location>
        <begin position="134"/>
        <end position="156"/>
    </location>
</feature>
<feature type="transmembrane region" description="Helical" evidence="1">
    <location>
        <begin position="92"/>
        <end position="114"/>
    </location>
</feature>
<keyword evidence="1" id="KW-0812">Transmembrane</keyword>
<feature type="transmembrane region" description="Helical" evidence="1">
    <location>
        <begin position="66"/>
        <end position="85"/>
    </location>
</feature>
<dbReference type="Pfam" id="PF07155">
    <property type="entry name" value="ECF-ribofla_trS"/>
    <property type="match status" value="1"/>
</dbReference>
<dbReference type="GO" id="GO:0016020">
    <property type="term" value="C:membrane"/>
    <property type="evidence" value="ECO:0007669"/>
    <property type="project" value="InterPro"/>
</dbReference>
<dbReference type="Gene3D" id="1.10.1760.20">
    <property type="match status" value="1"/>
</dbReference>
<evidence type="ECO:0008006" key="4">
    <source>
        <dbReference type="Google" id="ProtNLM"/>
    </source>
</evidence>
<dbReference type="AlphaFoldDB" id="A0A2J0ME26"/>
<evidence type="ECO:0000256" key="1">
    <source>
        <dbReference type="SAM" id="Phobius"/>
    </source>
</evidence>
<dbReference type="EMBL" id="PFOX01000028">
    <property type="protein sequence ID" value="PIZ85952.1"/>
    <property type="molecule type" value="Genomic_DNA"/>
</dbReference>
<feature type="transmembrane region" description="Helical" evidence="1">
    <location>
        <begin position="43"/>
        <end position="60"/>
    </location>
</feature>
<sequence>MQNKLKVFIIFFGCLLFRLIPLRAPNVEPIMASIMPLGRKYGALWGFLFGFLSIIVYDILTHFGAWTWITAITYGVIGAVSSVYFNKFKASVFNFAVFAFFATIVFDLVTGVLFAPMFGQSVLNAFVMQIPFTALHLAGNIGFALTLSPLINKWFVSEQFLGLKKSSSLLEAKI</sequence>
<evidence type="ECO:0000313" key="3">
    <source>
        <dbReference type="Proteomes" id="UP000229132"/>
    </source>
</evidence>
<organism evidence="2 3">
    <name type="scientific">Candidatus Nomurabacteria bacterium CG_4_10_14_0_2_um_filter_33_9</name>
    <dbReference type="NCBI Taxonomy" id="1974728"/>
    <lineage>
        <taxon>Bacteria</taxon>
        <taxon>Candidatus Nomuraibacteriota</taxon>
    </lineage>
</organism>
<comment type="caution">
    <text evidence="2">The sequence shown here is derived from an EMBL/GenBank/DDBJ whole genome shotgun (WGS) entry which is preliminary data.</text>
</comment>
<proteinExistence type="predicted"/>
<reference evidence="3" key="1">
    <citation type="submission" date="2017-09" db="EMBL/GenBank/DDBJ databases">
        <title>Depth-based differentiation of microbial function through sediment-hosted aquifers and enrichment of novel symbionts in the deep terrestrial subsurface.</title>
        <authorList>
            <person name="Probst A.J."/>
            <person name="Ladd B."/>
            <person name="Jarett J.K."/>
            <person name="Geller-Mcgrath D.E."/>
            <person name="Sieber C.M.K."/>
            <person name="Emerson J.B."/>
            <person name="Anantharaman K."/>
            <person name="Thomas B.C."/>
            <person name="Malmstrom R."/>
            <person name="Stieglmeier M."/>
            <person name="Klingl A."/>
            <person name="Woyke T."/>
            <person name="Ryan C.M."/>
            <person name="Banfield J.F."/>
        </authorList>
    </citation>
    <scope>NUCLEOTIDE SEQUENCE [LARGE SCALE GENOMIC DNA]</scope>
</reference>
<dbReference type="Proteomes" id="UP000229132">
    <property type="component" value="Unassembled WGS sequence"/>
</dbReference>
<dbReference type="InterPro" id="IPR009825">
    <property type="entry name" value="ECF_substrate-spec-like"/>
</dbReference>
<keyword evidence="1" id="KW-0472">Membrane</keyword>
<name>A0A2J0ME26_9BACT</name>